<accession>A0ABV9BUV7</accession>
<proteinExistence type="predicted"/>
<evidence type="ECO:0000313" key="1">
    <source>
        <dbReference type="EMBL" id="MFC4517833.1"/>
    </source>
</evidence>
<dbReference type="InterPro" id="IPR002347">
    <property type="entry name" value="SDR_fam"/>
</dbReference>
<comment type="caution">
    <text evidence="1">The sequence shown here is derived from an EMBL/GenBank/DDBJ whole genome shotgun (WGS) entry which is preliminary data.</text>
</comment>
<sequence length="83" mass="9437">MRLRTDPARHHGQRRRARVIGTERIRRAWEDRPESWTAERVSHIPAGRFWTVAEAAGMVRHLCGEHAGYTTGTVVDVNGGLHI</sequence>
<dbReference type="Pfam" id="PF13561">
    <property type="entry name" value="adh_short_C2"/>
    <property type="match status" value="1"/>
</dbReference>
<dbReference type="InterPro" id="IPR036291">
    <property type="entry name" value="NAD(P)-bd_dom_sf"/>
</dbReference>
<dbReference type="Gene3D" id="3.40.50.720">
    <property type="entry name" value="NAD(P)-binding Rossmann-like Domain"/>
    <property type="match status" value="1"/>
</dbReference>
<reference evidence="2" key="1">
    <citation type="journal article" date="2019" name="Int. J. Syst. Evol. Microbiol.">
        <title>The Global Catalogue of Microorganisms (GCM) 10K type strain sequencing project: providing services to taxonomists for standard genome sequencing and annotation.</title>
        <authorList>
            <consortium name="The Broad Institute Genomics Platform"/>
            <consortium name="The Broad Institute Genome Sequencing Center for Infectious Disease"/>
            <person name="Wu L."/>
            <person name="Ma J."/>
        </authorList>
    </citation>
    <scope>NUCLEOTIDE SEQUENCE [LARGE SCALE GENOMIC DNA]</scope>
    <source>
        <strain evidence="2">CECT 8064</strain>
    </source>
</reference>
<protein>
    <submittedName>
        <fullName evidence="1">SDR family oxidoreductase</fullName>
    </submittedName>
</protein>
<name>A0ABV9BUV7_9ACTN</name>
<dbReference type="EMBL" id="JBHSFS010000026">
    <property type="protein sequence ID" value="MFC4517833.1"/>
    <property type="molecule type" value="Genomic_DNA"/>
</dbReference>
<organism evidence="1 2">
    <name type="scientific">Streptomyces ehimensis</name>
    <dbReference type="NCBI Taxonomy" id="68195"/>
    <lineage>
        <taxon>Bacteria</taxon>
        <taxon>Bacillati</taxon>
        <taxon>Actinomycetota</taxon>
        <taxon>Actinomycetes</taxon>
        <taxon>Kitasatosporales</taxon>
        <taxon>Streptomycetaceae</taxon>
        <taxon>Streptomyces</taxon>
    </lineage>
</organism>
<evidence type="ECO:0000313" key="2">
    <source>
        <dbReference type="Proteomes" id="UP001595990"/>
    </source>
</evidence>
<dbReference type="Proteomes" id="UP001595990">
    <property type="component" value="Unassembled WGS sequence"/>
</dbReference>
<dbReference type="RefSeq" id="WP_358241001.1">
    <property type="nucleotide sequence ID" value="NZ_JBHSFS010000026.1"/>
</dbReference>
<keyword evidence="2" id="KW-1185">Reference proteome</keyword>
<gene>
    <name evidence="1" type="ORF">ACFPEN_33650</name>
</gene>
<dbReference type="SUPFAM" id="SSF51735">
    <property type="entry name" value="NAD(P)-binding Rossmann-fold domains"/>
    <property type="match status" value="1"/>
</dbReference>